<feature type="binding site" evidence="8">
    <location>
        <position position="410"/>
    </location>
    <ligand>
        <name>S-adenosyl-L-methionine</name>
        <dbReference type="ChEBI" id="CHEBI:59789"/>
    </ligand>
</feature>
<keyword evidence="4 7" id="KW-0694">RNA-binding</keyword>
<dbReference type="CDD" id="cd02440">
    <property type="entry name" value="AdoMet_MTases"/>
    <property type="match status" value="1"/>
</dbReference>
<dbReference type="EMBL" id="CAXLJM020000049">
    <property type="protein sequence ID" value="CAL8113038.1"/>
    <property type="molecule type" value="Genomic_DNA"/>
</dbReference>
<feature type="region of interest" description="Disordered" evidence="10">
    <location>
        <begin position="1"/>
        <end position="53"/>
    </location>
</feature>
<proteinExistence type="inferred from homology"/>
<comment type="caution">
    <text evidence="12">The sequence shown here is derived from an EMBL/GenBank/DDBJ whole genome shotgun (WGS) entry which is preliminary data.</text>
</comment>
<feature type="binding site" evidence="8">
    <location>
        <position position="460"/>
    </location>
    <ligand>
        <name>S-adenosyl-L-methionine</name>
        <dbReference type="ChEBI" id="CHEBI:59789"/>
    </ligand>
</feature>
<evidence type="ECO:0000256" key="5">
    <source>
        <dbReference type="ARBA" id="ARBA00033763"/>
    </source>
</evidence>
<evidence type="ECO:0000256" key="6">
    <source>
        <dbReference type="ARBA" id="ARBA00047278"/>
    </source>
</evidence>
<sequence length="606" mass="67811">MDSVSAEIGSSAVPVTDTSCPVVNLEDEGSKSSESAGATETKNETVLVPGVESGTEKDPYAYLNRDEFSSERFKIEVNGLPKHYGFAELRKLLNDRLKVNAHKLIPPKKGCSWMFVNFKSEEERQQGIQKIEGHVWKGRTLTAKAAKAAEDPLVKKRMCDEVDKVKEGFIPNESIADSIRRVTTPWWNVPYEIQLERKMKLIKEIFGEMKTGILKAQSQLKNSSVLCNGIVEQIKPSPVTERYRNKCEFSIGYNPESKEKTVGFRLSSYKRGSTAVGPIDTVTHLPDCMVKSALKFQEFVRLQSKFDVYDPETHDGCFRQLTVRVTSNEDVMLMVLLSNKKITSQDFETLKQEMKTCFESENIIKSFYVKLLNDHGQPDKTPPELLFGSETITETLMGLKFEISPEAFFQVNLPATEVLYSAIGSFLEEQKNATLLDVCSGTGTIGLSLANKCSQVLGIEMVPSAVEDARKNAEINSLTEKCDFFAGKAEDITDPVIVRAKSQNIVAIVDPPRAGLHQKVLFTLRKCDKIQTLIYVACNAKAAMKNFIDLSRPSSNAFRGQPFIPIKLIPVDMFPNSPHVELIIVFTRLAHLLNETKVKENNDVKQ</sequence>
<evidence type="ECO:0000256" key="1">
    <source>
        <dbReference type="ARBA" id="ARBA00022603"/>
    </source>
</evidence>
<evidence type="ECO:0000256" key="3">
    <source>
        <dbReference type="ARBA" id="ARBA00022691"/>
    </source>
</evidence>
<feature type="binding site" evidence="8">
    <location>
        <position position="510"/>
    </location>
    <ligand>
        <name>S-adenosyl-L-methionine</name>
        <dbReference type="ChEBI" id="CHEBI:59789"/>
    </ligand>
</feature>
<gene>
    <name evidence="12" type="ORF">ODALV1_LOCUS15890</name>
</gene>
<dbReference type="Gene3D" id="3.40.50.150">
    <property type="entry name" value="Vaccinia Virus protein VP39"/>
    <property type="match status" value="1"/>
</dbReference>
<dbReference type="PROSITE" id="PS51687">
    <property type="entry name" value="SAM_MT_RNA_M5U"/>
    <property type="match status" value="1"/>
</dbReference>
<dbReference type="Gene3D" id="2.40.50.1070">
    <property type="match status" value="1"/>
</dbReference>
<organism evidence="12 13">
    <name type="scientific">Orchesella dallaii</name>
    <dbReference type="NCBI Taxonomy" id="48710"/>
    <lineage>
        <taxon>Eukaryota</taxon>
        <taxon>Metazoa</taxon>
        <taxon>Ecdysozoa</taxon>
        <taxon>Arthropoda</taxon>
        <taxon>Hexapoda</taxon>
        <taxon>Collembola</taxon>
        <taxon>Entomobryomorpha</taxon>
        <taxon>Entomobryoidea</taxon>
        <taxon>Orchesellidae</taxon>
        <taxon>Orchesellinae</taxon>
        <taxon>Orchesella</taxon>
    </lineage>
</organism>
<feature type="domain" description="RRM" evidence="11">
    <location>
        <begin position="73"/>
        <end position="148"/>
    </location>
</feature>
<dbReference type="InterPro" id="IPR035979">
    <property type="entry name" value="RBD_domain_sf"/>
</dbReference>
<evidence type="ECO:0000256" key="7">
    <source>
        <dbReference type="PROSITE-ProRule" id="PRU00176"/>
    </source>
</evidence>
<keyword evidence="3 8" id="KW-0949">S-adenosyl-L-methionine</keyword>
<dbReference type="PROSITE" id="PS01230">
    <property type="entry name" value="TRMA_1"/>
    <property type="match status" value="1"/>
</dbReference>
<dbReference type="InterPro" id="IPR045850">
    <property type="entry name" value="TRM2_met"/>
</dbReference>
<dbReference type="Gene3D" id="3.30.70.330">
    <property type="match status" value="1"/>
</dbReference>
<dbReference type="PANTHER" id="PTHR45904">
    <property type="entry name" value="TRNA (URACIL-5-)-METHYLTRANSFERASE"/>
    <property type="match status" value="1"/>
</dbReference>
<accession>A0ABP1QVS3</accession>
<dbReference type="EC" id="2.1.1.35" evidence="5"/>
<dbReference type="PANTHER" id="PTHR45904:SF2">
    <property type="entry name" value="TRNA (URACIL-5-)-METHYLTRANSFERASE HOMOLOG A"/>
    <property type="match status" value="1"/>
</dbReference>
<dbReference type="InterPro" id="IPR029063">
    <property type="entry name" value="SAM-dependent_MTases_sf"/>
</dbReference>
<feature type="active site" evidence="9">
    <location>
        <position position="538"/>
    </location>
</feature>
<evidence type="ECO:0000256" key="9">
    <source>
        <dbReference type="PROSITE-ProRule" id="PRU10015"/>
    </source>
</evidence>
<dbReference type="Proteomes" id="UP001642540">
    <property type="component" value="Unassembled WGS sequence"/>
</dbReference>
<dbReference type="Pfam" id="PF05958">
    <property type="entry name" value="tRNA_U5-meth_tr"/>
    <property type="match status" value="1"/>
</dbReference>
<protein>
    <recommendedName>
        <fullName evidence="5">tRNA (uracil(54)-C(5))-methyltransferase</fullName>
        <ecNumber evidence="5">2.1.1.35</ecNumber>
    </recommendedName>
</protein>
<keyword evidence="2 8" id="KW-0808">Transferase</keyword>
<name>A0ABP1QVS3_9HEXA</name>
<evidence type="ECO:0000256" key="10">
    <source>
        <dbReference type="SAM" id="MobiDB-lite"/>
    </source>
</evidence>
<dbReference type="SUPFAM" id="SSF54928">
    <property type="entry name" value="RNA-binding domain, RBD"/>
    <property type="match status" value="1"/>
</dbReference>
<evidence type="ECO:0000256" key="4">
    <source>
        <dbReference type="ARBA" id="ARBA00022884"/>
    </source>
</evidence>
<evidence type="ECO:0000313" key="12">
    <source>
        <dbReference type="EMBL" id="CAL8113038.1"/>
    </source>
</evidence>
<dbReference type="SUPFAM" id="SSF53335">
    <property type="entry name" value="S-adenosyl-L-methionine-dependent methyltransferases"/>
    <property type="match status" value="1"/>
</dbReference>
<dbReference type="PROSITE" id="PS50102">
    <property type="entry name" value="RRM"/>
    <property type="match status" value="1"/>
</dbReference>
<evidence type="ECO:0000259" key="11">
    <source>
        <dbReference type="PROSITE" id="PS50102"/>
    </source>
</evidence>
<evidence type="ECO:0000313" key="13">
    <source>
        <dbReference type="Proteomes" id="UP001642540"/>
    </source>
</evidence>
<feature type="active site" description="Nucleophile" evidence="8">
    <location>
        <position position="538"/>
    </location>
</feature>
<comment type="catalytic activity">
    <reaction evidence="6">
        <text>uridine(54) in tRNA + S-adenosyl-L-methionine = 5-methyluridine(54) in tRNA + S-adenosyl-L-homocysteine + H(+)</text>
        <dbReference type="Rhea" id="RHEA:42712"/>
        <dbReference type="Rhea" id="RHEA-COMP:10167"/>
        <dbReference type="Rhea" id="RHEA-COMP:10193"/>
        <dbReference type="ChEBI" id="CHEBI:15378"/>
        <dbReference type="ChEBI" id="CHEBI:57856"/>
        <dbReference type="ChEBI" id="CHEBI:59789"/>
        <dbReference type="ChEBI" id="CHEBI:65315"/>
        <dbReference type="ChEBI" id="CHEBI:74447"/>
        <dbReference type="EC" id="2.1.1.35"/>
    </reaction>
    <physiologicalReaction direction="left-to-right" evidence="6">
        <dbReference type="Rhea" id="RHEA:42713"/>
    </physiologicalReaction>
</comment>
<reference evidence="12 13" key="1">
    <citation type="submission" date="2024-08" db="EMBL/GenBank/DDBJ databases">
        <authorList>
            <person name="Cucini C."/>
            <person name="Frati F."/>
        </authorList>
    </citation>
    <scope>NUCLEOTIDE SEQUENCE [LARGE SCALE GENOMIC DNA]</scope>
</reference>
<dbReference type="InterPro" id="IPR000504">
    <property type="entry name" value="RRM_dom"/>
</dbReference>
<dbReference type="InterPro" id="IPR010280">
    <property type="entry name" value="U5_MeTrfase_fam"/>
</dbReference>
<keyword evidence="13" id="KW-1185">Reference proteome</keyword>
<comment type="similarity">
    <text evidence="8">Belongs to the class I-like SAM-binding methyltransferase superfamily. RNA M5U methyltransferase family.</text>
</comment>
<evidence type="ECO:0000256" key="2">
    <source>
        <dbReference type="ARBA" id="ARBA00022679"/>
    </source>
</evidence>
<keyword evidence="1 8" id="KW-0489">Methyltransferase</keyword>
<evidence type="ECO:0000256" key="8">
    <source>
        <dbReference type="PROSITE-ProRule" id="PRU01024"/>
    </source>
</evidence>
<dbReference type="InterPro" id="IPR012677">
    <property type="entry name" value="Nucleotide-bd_a/b_plait_sf"/>
</dbReference>
<comment type="caution">
    <text evidence="8">Lacks conserved residue(s) required for the propagation of feature annotation.</text>
</comment>
<dbReference type="InterPro" id="IPR030390">
    <property type="entry name" value="MeTrfase_TrmA_AS"/>
</dbReference>